<dbReference type="AlphaFoldDB" id="A0A2P4YKY7"/>
<comment type="caution">
    <text evidence="1">The sequence shown here is derived from an EMBL/GenBank/DDBJ whole genome shotgun (WGS) entry which is preliminary data.</text>
</comment>
<dbReference type="EMBL" id="NCKW01001997">
    <property type="protein sequence ID" value="POM78468.1"/>
    <property type="molecule type" value="Genomic_DNA"/>
</dbReference>
<keyword evidence="1" id="KW-0808">Transferase</keyword>
<dbReference type="GO" id="GO:0003964">
    <property type="term" value="F:RNA-directed DNA polymerase activity"/>
    <property type="evidence" value="ECO:0007669"/>
    <property type="project" value="UniProtKB-KW"/>
</dbReference>
<dbReference type="Proteomes" id="UP000237271">
    <property type="component" value="Unassembled WGS sequence"/>
</dbReference>
<keyword evidence="1" id="KW-0695">RNA-directed DNA polymerase</keyword>
<proteinExistence type="predicted"/>
<accession>A0A2P4YKY7</accession>
<organism evidence="1 2">
    <name type="scientific">Phytophthora palmivora</name>
    <dbReference type="NCBI Taxonomy" id="4796"/>
    <lineage>
        <taxon>Eukaryota</taxon>
        <taxon>Sar</taxon>
        <taxon>Stramenopiles</taxon>
        <taxon>Oomycota</taxon>
        <taxon>Peronosporomycetes</taxon>
        <taxon>Peronosporales</taxon>
        <taxon>Peronosporaceae</taxon>
        <taxon>Phytophthora</taxon>
    </lineage>
</organism>
<sequence length="74" mass="8506">MCKVEYLVQQVSREGLEANPKDLKVLTDLVCPGSLRSLCHFWGGLIKDYSIYTAVLYELREVDLLRRLIKVYGS</sequence>
<keyword evidence="2" id="KW-1185">Reference proteome</keyword>
<protein>
    <submittedName>
        <fullName evidence="1">Reverse transcriptase</fullName>
    </submittedName>
</protein>
<name>A0A2P4YKY7_9STRA</name>
<evidence type="ECO:0000313" key="1">
    <source>
        <dbReference type="EMBL" id="POM78468.1"/>
    </source>
</evidence>
<gene>
    <name evidence="1" type="ORF">PHPALM_3999</name>
</gene>
<keyword evidence="1" id="KW-0548">Nucleotidyltransferase</keyword>
<evidence type="ECO:0000313" key="2">
    <source>
        <dbReference type="Proteomes" id="UP000237271"/>
    </source>
</evidence>
<reference evidence="1 2" key="1">
    <citation type="journal article" date="2017" name="Genome Biol. Evol.">
        <title>Phytophthora megakarya and P. palmivora, closely related causal agents of cacao black pod rot, underwent increases in genome sizes and gene numbers by different mechanisms.</title>
        <authorList>
            <person name="Ali S.S."/>
            <person name="Shao J."/>
            <person name="Lary D.J."/>
            <person name="Kronmiller B."/>
            <person name="Shen D."/>
            <person name="Strem M.D."/>
            <person name="Amoako-Attah I."/>
            <person name="Akrofi A.Y."/>
            <person name="Begoude B.A."/>
            <person name="Ten Hoopen G.M."/>
            <person name="Coulibaly K."/>
            <person name="Kebe B.I."/>
            <person name="Melnick R.L."/>
            <person name="Guiltinan M.J."/>
            <person name="Tyler B.M."/>
            <person name="Meinhardt L.W."/>
            <person name="Bailey B.A."/>
        </authorList>
    </citation>
    <scope>NUCLEOTIDE SEQUENCE [LARGE SCALE GENOMIC DNA]</scope>
    <source>
        <strain evidence="2">sbr112.9</strain>
    </source>
</reference>